<dbReference type="Proteomes" id="UP000176431">
    <property type="component" value="Unassembled WGS sequence"/>
</dbReference>
<dbReference type="InterPro" id="IPR036291">
    <property type="entry name" value="NAD(P)-bd_dom_sf"/>
</dbReference>
<dbReference type="Pfam" id="PF01370">
    <property type="entry name" value="Epimerase"/>
    <property type="match status" value="1"/>
</dbReference>
<organism evidence="2 3">
    <name type="scientific">Candidatus Azambacteria bacterium RIFCSPHIGHO2_01_FULL_40_24</name>
    <dbReference type="NCBI Taxonomy" id="1797301"/>
    <lineage>
        <taxon>Bacteria</taxon>
        <taxon>Candidatus Azamiibacteriota</taxon>
    </lineage>
</organism>
<proteinExistence type="predicted"/>
<dbReference type="PANTHER" id="PTHR43245:SF53">
    <property type="entry name" value="EPIMERASE-RELATED"/>
    <property type="match status" value="1"/>
</dbReference>
<name>A0A1F5B411_9BACT</name>
<feature type="domain" description="NAD-dependent epimerase/dehydratase" evidence="1">
    <location>
        <begin position="6"/>
        <end position="217"/>
    </location>
</feature>
<dbReference type="PANTHER" id="PTHR43245">
    <property type="entry name" value="BIFUNCTIONAL POLYMYXIN RESISTANCE PROTEIN ARNA"/>
    <property type="match status" value="1"/>
</dbReference>
<protein>
    <recommendedName>
        <fullName evidence="1">NAD-dependent epimerase/dehydratase domain-containing protein</fullName>
    </recommendedName>
</protein>
<accession>A0A1F5B411</accession>
<evidence type="ECO:0000259" key="1">
    <source>
        <dbReference type="Pfam" id="PF01370"/>
    </source>
</evidence>
<dbReference type="CDD" id="cd08946">
    <property type="entry name" value="SDR_e"/>
    <property type="match status" value="1"/>
</dbReference>
<dbReference type="EMBL" id="MEYK01000015">
    <property type="protein sequence ID" value="OGD25311.1"/>
    <property type="molecule type" value="Genomic_DNA"/>
</dbReference>
<sequence>MPKEKIIILGHSGFVGSYLYYKLQSESMFEVLGFSINEIDLLDIGAYWKLADVCDEKTTIIMAAALLRNRGDNVSILENNIKMVLNLANFLSSNKIKHLIYTSSVSIYGKTSKSPITEISPANPDSFYSSAKACGELILKRICEESGIILTTLRPGRIYGKNDITSPIFNFSQNIILGKPIEIYGDGSHRFYCVHQNDLLKVMTRVISEEIRGDYNVIPSSGVTLLELAELLFELSGRKVEVKFKPAVYQPILLAFNNYKLQAVFGKFPFISLEEGVKKYFAPIIP</sequence>
<evidence type="ECO:0000313" key="2">
    <source>
        <dbReference type="EMBL" id="OGD25311.1"/>
    </source>
</evidence>
<dbReference type="SUPFAM" id="SSF51735">
    <property type="entry name" value="NAD(P)-binding Rossmann-fold domains"/>
    <property type="match status" value="1"/>
</dbReference>
<dbReference type="InterPro" id="IPR001509">
    <property type="entry name" value="Epimerase_deHydtase"/>
</dbReference>
<comment type="caution">
    <text evidence="2">The sequence shown here is derived from an EMBL/GenBank/DDBJ whole genome shotgun (WGS) entry which is preliminary data.</text>
</comment>
<reference evidence="2 3" key="1">
    <citation type="journal article" date="2016" name="Nat. Commun.">
        <title>Thousands of microbial genomes shed light on interconnected biogeochemical processes in an aquifer system.</title>
        <authorList>
            <person name="Anantharaman K."/>
            <person name="Brown C.T."/>
            <person name="Hug L.A."/>
            <person name="Sharon I."/>
            <person name="Castelle C.J."/>
            <person name="Probst A.J."/>
            <person name="Thomas B.C."/>
            <person name="Singh A."/>
            <person name="Wilkins M.J."/>
            <person name="Karaoz U."/>
            <person name="Brodie E.L."/>
            <person name="Williams K.H."/>
            <person name="Hubbard S.S."/>
            <person name="Banfield J.F."/>
        </authorList>
    </citation>
    <scope>NUCLEOTIDE SEQUENCE [LARGE SCALE GENOMIC DNA]</scope>
</reference>
<dbReference type="Gene3D" id="3.40.50.720">
    <property type="entry name" value="NAD(P)-binding Rossmann-like Domain"/>
    <property type="match status" value="1"/>
</dbReference>
<gene>
    <name evidence="2" type="ORF">A2819_00310</name>
</gene>
<evidence type="ECO:0000313" key="3">
    <source>
        <dbReference type="Proteomes" id="UP000176431"/>
    </source>
</evidence>
<dbReference type="AlphaFoldDB" id="A0A1F5B411"/>
<dbReference type="InterPro" id="IPR050177">
    <property type="entry name" value="Lipid_A_modif_metabolic_enz"/>
</dbReference>